<comment type="caution">
    <text evidence="4">The sequence shown here is derived from an EMBL/GenBank/DDBJ whole genome shotgun (WGS) entry which is preliminary data.</text>
</comment>
<name>A0A9W6GE82_9ACTN</name>
<dbReference type="EMBL" id="BSDT01000001">
    <property type="protein sequence ID" value="GLI45108.1"/>
    <property type="molecule type" value="Genomic_DNA"/>
</dbReference>
<gene>
    <name evidence="4" type="ORF">GALLR39Z86_49580</name>
</gene>
<keyword evidence="2" id="KW-0812">Transmembrane</keyword>
<dbReference type="InterPro" id="IPR001173">
    <property type="entry name" value="Glyco_trans_2-like"/>
</dbReference>
<organism evidence="4 5">
    <name type="scientific">Glycomyces algeriensis</name>
    <dbReference type="NCBI Taxonomy" id="256037"/>
    <lineage>
        <taxon>Bacteria</taxon>
        <taxon>Bacillati</taxon>
        <taxon>Actinomycetota</taxon>
        <taxon>Actinomycetes</taxon>
        <taxon>Glycomycetales</taxon>
        <taxon>Glycomycetaceae</taxon>
        <taxon>Glycomyces</taxon>
    </lineage>
</organism>
<feature type="region of interest" description="Disordered" evidence="1">
    <location>
        <begin position="1"/>
        <end position="28"/>
    </location>
</feature>
<evidence type="ECO:0000256" key="2">
    <source>
        <dbReference type="SAM" id="Phobius"/>
    </source>
</evidence>
<dbReference type="Pfam" id="PF00535">
    <property type="entry name" value="Glycos_transf_2"/>
    <property type="match status" value="1"/>
</dbReference>
<evidence type="ECO:0000313" key="5">
    <source>
        <dbReference type="Proteomes" id="UP001144313"/>
    </source>
</evidence>
<dbReference type="PANTHER" id="PTHR22916:SF69">
    <property type="entry name" value="BIFUNCTIONAL GLYCOSYLTRANSFERASE PGTA"/>
    <property type="match status" value="1"/>
</dbReference>
<dbReference type="Gene3D" id="3.90.550.10">
    <property type="entry name" value="Spore Coat Polysaccharide Biosynthesis Protein SpsA, Chain A"/>
    <property type="match status" value="1"/>
</dbReference>
<sequence>MCLSMTGSMDIRTLPPVPGSRQGPSVAGNDAMQAVHAPDLEGLVERALDRGGAVSVKDIHEWGQFHNSTLALHVLARLAHPEDPGALLGIRGRDPRLERAALNLEAVCALAASIALKAKADDERARALDLFDLAHRRLGGALPREYQELHVMTAHLDGRHRRVKSLLKSYRGVSPFTVDGMWCNEVHPRFGGDAAAYMRRFKQFTEWPEIVDPEPGASLSIDRLRTAPLPPVERGALISVVMTCFRPDAALLTSVRSIVAQTWQNWELLLVDDGSEPEYEPVLLKAASLDPRVKLLIQPENAGTYQARNRAMAVAAGKYITGHDSDDWAHPRRLELQVKPMLTNEQMVMVESRCLAVADDLSLMIDPQVALVAARSTPIMIRADAVLGKVGFYDEVRKTADSEYRFRIRTAFGGKAYWRMNKGPLTLVRHNDGTLSAGEVSRHWMSTSRFAYHSGFARWHRAINREQASPFLASMARPRPFPIAPDITRTKAANLAIEYGRIYAADWSALDDRRRSMLDDASRRADDGMPVGLLHCPEWTKVKGDRALVDRAVLTAAAEHGIDFVEPDQGLDAPVFVPSAAYAELLRFELPEIAADRIRLQPSENEPEIAAATQHEAAADDHAAVTTAPRRTFRRADLLLAGAGLGSAAMAVLLAAAVQPASLPWVAAGSLAVWAASLLAVAIRRTFARTAA</sequence>
<keyword evidence="5" id="KW-1185">Reference proteome</keyword>
<dbReference type="AlphaFoldDB" id="A0A9W6GE82"/>
<keyword evidence="2" id="KW-1133">Transmembrane helix</keyword>
<dbReference type="InterPro" id="IPR029044">
    <property type="entry name" value="Nucleotide-diphossugar_trans"/>
</dbReference>
<dbReference type="SUPFAM" id="SSF53448">
    <property type="entry name" value="Nucleotide-diphospho-sugar transferases"/>
    <property type="match status" value="1"/>
</dbReference>
<accession>A0A9W6GE82</accession>
<protein>
    <recommendedName>
        <fullName evidence="3">Glycosyltransferase 2-like domain-containing protein</fullName>
    </recommendedName>
</protein>
<feature type="transmembrane region" description="Helical" evidence="2">
    <location>
        <begin position="638"/>
        <end position="657"/>
    </location>
</feature>
<keyword evidence="2" id="KW-0472">Membrane</keyword>
<evidence type="ECO:0000256" key="1">
    <source>
        <dbReference type="SAM" id="MobiDB-lite"/>
    </source>
</evidence>
<dbReference type="Proteomes" id="UP001144313">
    <property type="component" value="Unassembled WGS sequence"/>
</dbReference>
<reference evidence="4" key="1">
    <citation type="submission" date="2022-12" db="EMBL/GenBank/DDBJ databases">
        <title>Reference genome sequencing for broad-spectrum identification of bacterial and archaeal isolates by mass spectrometry.</title>
        <authorList>
            <person name="Sekiguchi Y."/>
            <person name="Tourlousse D.M."/>
        </authorList>
    </citation>
    <scope>NUCLEOTIDE SEQUENCE</scope>
    <source>
        <strain evidence="4">LLR39Z86</strain>
    </source>
</reference>
<evidence type="ECO:0000259" key="3">
    <source>
        <dbReference type="Pfam" id="PF00535"/>
    </source>
</evidence>
<feature type="transmembrane region" description="Helical" evidence="2">
    <location>
        <begin position="663"/>
        <end position="683"/>
    </location>
</feature>
<proteinExistence type="predicted"/>
<dbReference type="CDD" id="cd00761">
    <property type="entry name" value="Glyco_tranf_GTA_type"/>
    <property type="match status" value="1"/>
</dbReference>
<dbReference type="PANTHER" id="PTHR22916">
    <property type="entry name" value="GLYCOSYLTRANSFERASE"/>
    <property type="match status" value="1"/>
</dbReference>
<evidence type="ECO:0000313" key="4">
    <source>
        <dbReference type="EMBL" id="GLI45108.1"/>
    </source>
</evidence>
<feature type="domain" description="Glycosyltransferase 2-like" evidence="3">
    <location>
        <begin position="239"/>
        <end position="350"/>
    </location>
</feature>
<dbReference type="GO" id="GO:0008417">
    <property type="term" value="F:fucosyltransferase activity"/>
    <property type="evidence" value="ECO:0007669"/>
    <property type="project" value="TreeGrafter"/>
</dbReference>